<dbReference type="InterPro" id="IPR041698">
    <property type="entry name" value="Methyltransf_25"/>
</dbReference>
<sequence>MAITAPSFVSAATVSGLEGITGTEQRAYHGTTSSIYALPADAHEYDRLEKQHRLLLHLFNGPISACAVLPVLDADTGVASARVLDVGCGPGSWINLVAAEHPCVEAHATDFAPTYKPPTDAAVPSRVEFQLGNVLHKLPYPDNHFDFVQMRFFTGALKVEEWPEAIAELHRIIKPGGWVQLVEPDGELRTSAAQGITPAIRDWNERGMRGSLRKRGGEPNAGVNLAQYARAAGFQPYSVLAELRTVPLSLKGVEAAPGNPEQKDHLRRLASLMIDDYLELVKTLAPILCQSWDITPQEMVSWGERVLRDAEECEAYHGFVTCIAQK</sequence>
<dbReference type="InterPro" id="IPR029063">
    <property type="entry name" value="SAM-dependent_MTases_sf"/>
</dbReference>
<reference evidence="2" key="1">
    <citation type="journal article" date="2023" name="PhytoFront">
        <title>Draft Genome Resources of Seven Strains of Tilletia horrida, Causal Agent of Kernel Smut of Rice.</title>
        <authorList>
            <person name="Khanal S."/>
            <person name="Antony Babu S."/>
            <person name="Zhou X.G."/>
        </authorList>
    </citation>
    <scope>NUCLEOTIDE SEQUENCE</scope>
    <source>
        <strain evidence="2">TX3</strain>
    </source>
</reference>
<keyword evidence="3" id="KW-1185">Reference proteome</keyword>
<dbReference type="Proteomes" id="UP001176521">
    <property type="component" value="Unassembled WGS sequence"/>
</dbReference>
<comment type="caution">
    <text evidence="2">The sequence shown here is derived from an EMBL/GenBank/DDBJ whole genome shotgun (WGS) entry which is preliminary data.</text>
</comment>
<dbReference type="GO" id="GO:0008168">
    <property type="term" value="F:methyltransferase activity"/>
    <property type="evidence" value="ECO:0007669"/>
    <property type="project" value="TreeGrafter"/>
</dbReference>
<dbReference type="PANTHER" id="PTHR43591">
    <property type="entry name" value="METHYLTRANSFERASE"/>
    <property type="match status" value="1"/>
</dbReference>
<feature type="domain" description="Methyltransferase" evidence="1">
    <location>
        <begin position="83"/>
        <end position="177"/>
    </location>
</feature>
<dbReference type="EMBL" id="JAPDMQ010000073">
    <property type="protein sequence ID" value="KAK0536646.1"/>
    <property type="molecule type" value="Genomic_DNA"/>
</dbReference>
<dbReference type="CDD" id="cd02440">
    <property type="entry name" value="AdoMet_MTases"/>
    <property type="match status" value="1"/>
</dbReference>
<dbReference type="SUPFAM" id="SSF53335">
    <property type="entry name" value="S-adenosyl-L-methionine-dependent methyltransferases"/>
    <property type="match status" value="1"/>
</dbReference>
<dbReference type="PANTHER" id="PTHR43591:SF24">
    <property type="entry name" value="2-METHOXY-6-POLYPRENYL-1,4-BENZOQUINOL METHYLASE, MITOCHONDRIAL"/>
    <property type="match status" value="1"/>
</dbReference>
<gene>
    <name evidence="2" type="ORF">OC842_001913</name>
</gene>
<accession>A0AAN6GE62</accession>
<name>A0AAN6GE62_9BASI</name>
<evidence type="ECO:0000313" key="2">
    <source>
        <dbReference type="EMBL" id="KAK0536646.1"/>
    </source>
</evidence>
<protein>
    <recommendedName>
        <fullName evidence="1">Methyltransferase domain-containing protein</fullName>
    </recommendedName>
</protein>
<dbReference type="AlphaFoldDB" id="A0AAN6GE62"/>
<evidence type="ECO:0000313" key="3">
    <source>
        <dbReference type="Proteomes" id="UP001176521"/>
    </source>
</evidence>
<dbReference type="Gene3D" id="3.40.50.150">
    <property type="entry name" value="Vaccinia Virus protein VP39"/>
    <property type="match status" value="1"/>
</dbReference>
<dbReference type="Pfam" id="PF13649">
    <property type="entry name" value="Methyltransf_25"/>
    <property type="match status" value="1"/>
</dbReference>
<organism evidence="2 3">
    <name type="scientific">Tilletia horrida</name>
    <dbReference type="NCBI Taxonomy" id="155126"/>
    <lineage>
        <taxon>Eukaryota</taxon>
        <taxon>Fungi</taxon>
        <taxon>Dikarya</taxon>
        <taxon>Basidiomycota</taxon>
        <taxon>Ustilaginomycotina</taxon>
        <taxon>Exobasidiomycetes</taxon>
        <taxon>Tilletiales</taxon>
        <taxon>Tilletiaceae</taxon>
        <taxon>Tilletia</taxon>
    </lineage>
</organism>
<evidence type="ECO:0000259" key="1">
    <source>
        <dbReference type="Pfam" id="PF13649"/>
    </source>
</evidence>
<proteinExistence type="predicted"/>